<comment type="similarity">
    <text evidence="5">Belongs to the bacterial ribosomal protein bL25 family. CTC subfamily.</text>
</comment>
<feature type="domain" description="Large ribosomal subunit protein bL25 L25" evidence="7">
    <location>
        <begin position="9"/>
        <end position="93"/>
    </location>
</feature>
<sequence length="212" mass="22839">MNAKSAPKIEVKVREKLGSRYAARARKEGLIPAVVYGHKRDAVAVTADGKALVEILHANAHLVDVVVDGKSEHCVVKDMQWDYLGDNIIHVDFERVDLSEKVAMEVDLELVGEPKALAQAGAFLDHPLTKLEISCRADSIPEKIVVDIAELDGEKAITVADIQLPAGIEATTDADSVVAQIKIAKEEIVEETSADEGAEPEVVGKDKEDAAE</sequence>
<dbReference type="NCBIfam" id="TIGR00731">
    <property type="entry name" value="bL25_bact_ctc"/>
    <property type="match status" value="1"/>
</dbReference>
<evidence type="ECO:0000256" key="6">
    <source>
        <dbReference type="SAM" id="MobiDB-lite"/>
    </source>
</evidence>
<dbReference type="InterPro" id="IPR020056">
    <property type="entry name" value="Rbsml_bL25/Gln-tRNA_synth_N"/>
</dbReference>
<dbReference type="InterPro" id="IPR020930">
    <property type="entry name" value="Ribosomal_uL5_bac-type"/>
</dbReference>
<evidence type="ECO:0000313" key="10">
    <source>
        <dbReference type="Proteomes" id="UP000317369"/>
    </source>
</evidence>
<dbReference type="KEGG" id="pcor:KS4_16870"/>
<dbReference type="Gene3D" id="2.40.240.10">
    <property type="entry name" value="Ribosomal Protein L25, Chain P"/>
    <property type="match status" value="1"/>
</dbReference>
<keyword evidence="1 5" id="KW-0699">rRNA-binding</keyword>
<dbReference type="InterPro" id="IPR001021">
    <property type="entry name" value="Ribosomal_bL25_long"/>
</dbReference>
<dbReference type="Pfam" id="PF14693">
    <property type="entry name" value="Ribosomal_TL5_C"/>
    <property type="match status" value="1"/>
</dbReference>
<dbReference type="HAMAP" id="MF_01334">
    <property type="entry name" value="Ribosomal_bL25_CTC"/>
    <property type="match status" value="1"/>
</dbReference>
<feature type="domain" description="Large ribosomal subunit protein bL25 beta" evidence="8">
    <location>
        <begin position="101"/>
        <end position="183"/>
    </location>
</feature>
<dbReference type="RefSeq" id="WP_145076825.1">
    <property type="nucleotide sequence ID" value="NZ_CP036425.1"/>
</dbReference>
<dbReference type="InterPro" id="IPR037121">
    <property type="entry name" value="Ribosomal_bL25_C"/>
</dbReference>
<protein>
    <recommendedName>
        <fullName evidence="5">Large ribosomal subunit protein bL25</fullName>
    </recommendedName>
    <alternativeName>
        <fullName evidence="5">General stress protein CTC</fullName>
    </alternativeName>
</protein>
<keyword evidence="3 5" id="KW-0689">Ribosomal protein</keyword>
<gene>
    <name evidence="5 9" type="primary">rplY</name>
    <name evidence="5" type="synonym">ctc</name>
    <name evidence="9" type="ORF">KS4_16870</name>
</gene>
<accession>A0A517YTX5</accession>
<dbReference type="Proteomes" id="UP000317369">
    <property type="component" value="Chromosome"/>
</dbReference>
<dbReference type="SUPFAM" id="SSF50715">
    <property type="entry name" value="Ribosomal protein L25-like"/>
    <property type="match status" value="1"/>
</dbReference>
<name>A0A517YTX5_9BACT</name>
<dbReference type="InterPro" id="IPR029751">
    <property type="entry name" value="Ribosomal_L25_dom"/>
</dbReference>
<comment type="function">
    <text evidence="5">This is one of the proteins that binds to the 5S RNA in the ribosome where it forms part of the central protuberance.</text>
</comment>
<dbReference type="InterPro" id="IPR011035">
    <property type="entry name" value="Ribosomal_bL25/Gln-tRNA_synth"/>
</dbReference>
<dbReference type="GO" id="GO:0006412">
    <property type="term" value="P:translation"/>
    <property type="evidence" value="ECO:0007669"/>
    <property type="project" value="UniProtKB-UniRule"/>
</dbReference>
<dbReference type="Pfam" id="PF01386">
    <property type="entry name" value="Ribosomal_L25p"/>
    <property type="match status" value="1"/>
</dbReference>
<keyword evidence="10" id="KW-1185">Reference proteome</keyword>
<evidence type="ECO:0000256" key="1">
    <source>
        <dbReference type="ARBA" id="ARBA00022730"/>
    </source>
</evidence>
<evidence type="ECO:0000256" key="3">
    <source>
        <dbReference type="ARBA" id="ARBA00022980"/>
    </source>
</evidence>
<dbReference type="PANTHER" id="PTHR33284">
    <property type="entry name" value="RIBOSOMAL PROTEIN L25/GLN-TRNA SYNTHETASE, ANTI-CODON-BINDING DOMAIN-CONTAINING PROTEIN"/>
    <property type="match status" value="1"/>
</dbReference>
<feature type="compositionally biased region" description="Acidic residues" evidence="6">
    <location>
        <begin position="189"/>
        <end position="199"/>
    </location>
</feature>
<dbReference type="GO" id="GO:0008097">
    <property type="term" value="F:5S rRNA binding"/>
    <property type="evidence" value="ECO:0007669"/>
    <property type="project" value="InterPro"/>
</dbReference>
<dbReference type="GO" id="GO:0022625">
    <property type="term" value="C:cytosolic large ribosomal subunit"/>
    <property type="evidence" value="ECO:0007669"/>
    <property type="project" value="TreeGrafter"/>
</dbReference>
<feature type="compositionally biased region" description="Basic and acidic residues" evidence="6">
    <location>
        <begin position="202"/>
        <end position="212"/>
    </location>
</feature>
<organism evidence="9 10">
    <name type="scientific">Poriferisphaera corsica</name>
    <dbReference type="NCBI Taxonomy" id="2528020"/>
    <lineage>
        <taxon>Bacteria</taxon>
        <taxon>Pseudomonadati</taxon>
        <taxon>Planctomycetota</taxon>
        <taxon>Phycisphaerae</taxon>
        <taxon>Phycisphaerales</taxon>
        <taxon>Phycisphaeraceae</taxon>
        <taxon>Poriferisphaera</taxon>
    </lineage>
</organism>
<dbReference type="CDD" id="cd00495">
    <property type="entry name" value="Ribosomal_L25_TL5_CTC"/>
    <property type="match status" value="1"/>
</dbReference>
<evidence type="ECO:0000259" key="8">
    <source>
        <dbReference type="Pfam" id="PF14693"/>
    </source>
</evidence>
<dbReference type="AlphaFoldDB" id="A0A517YTX5"/>
<dbReference type="GO" id="GO:0003735">
    <property type="term" value="F:structural constituent of ribosome"/>
    <property type="evidence" value="ECO:0007669"/>
    <property type="project" value="InterPro"/>
</dbReference>
<comment type="subunit">
    <text evidence="5">Part of the 50S ribosomal subunit; part of the 5S rRNA/L5/L18/L25 subcomplex. Contacts the 5S rRNA. Binds to the 5S rRNA independently of L5 and L18.</text>
</comment>
<evidence type="ECO:0000256" key="5">
    <source>
        <dbReference type="HAMAP-Rule" id="MF_01334"/>
    </source>
</evidence>
<evidence type="ECO:0000256" key="4">
    <source>
        <dbReference type="ARBA" id="ARBA00023274"/>
    </source>
</evidence>
<dbReference type="OrthoDB" id="9790002at2"/>
<dbReference type="InterPro" id="IPR020057">
    <property type="entry name" value="Ribosomal_bL25_b-dom"/>
</dbReference>
<evidence type="ECO:0000313" key="9">
    <source>
        <dbReference type="EMBL" id="QDU33632.1"/>
    </source>
</evidence>
<proteinExistence type="inferred from homology"/>
<evidence type="ECO:0000259" key="7">
    <source>
        <dbReference type="Pfam" id="PF01386"/>
    </source>
</evidence>
<reference evidence="9 10" key="1">
    <citation type="submission" date="2019-02" db="EMBL/GenBank/DDBJ databases">
        <title>Deep-cultivation of Planctomycetes and their phenomic and genomic characterization uncovers novel biology.</title>
        <authorList>
            <person name="Wiegand S."/>
            <person name="Jogler M."/>
            <person name="Boedeker C."/>
            <person name="Pinto D."/>
            <person name="Vollmers J."/>
            <person name="Rivas-Marin E."/>
            <person name="Kohn T."/>
            <person name="Peeters S.H."/>
            <person name="Heuer A."/>
            <person name="Rast P."/>
            <person name="Oberbeckmann S."/>
            <person name="Bunk B."/>
            <person name="Jeske O."/>
            <person name="Meyerdierks A."/>
            <person name="Storesund J.E."/>
            <person name="Kallscheuer N."/>
            <person name="Luecker S."/>
            <person name="Lage O.M."/>
            <person name="Pohl T."/>
            <person name="Merkel B.J."/>
            <person name="Hornburger P."/>
            <person name="Mueller R.-W."/>
            <person name="Bruemmer F."/>
            <person name="Labrenz M."/>
            <person name="Spormann A.M."/>
            <person name="Op den Camp H."/>
            <person name="Overmann J."/>
            <person name="Amann R."/>
            <person name="Jetten M.S.M."/>
            <person name="Mascher T."/>
            <person name="Medema M.H."/>
            <person name="Devos D.P."/>
            <person name="Kaster A.-K."/>
            <person name="Ovreas L."/>
            <person name="Rohde M."/>
            <person name="Galperin M.Y."/>
            <person name="Jogler C."/>
        </authorList>
    </citation>
    <scope>NUCLEOTIDE SEQUENCE [LARGE SCALE GENOMIC DNA]</scope>
    <source>
        <strain evidence="9 10">KS4</strain>
    </source>
</reference>
<dbReference type="PANTHER" id="PTHR33284:SF1">
    <property type="entry name" value="RIBOSOMAL PROTEIN L25_GLN-TRNA SYNTHETASE, ANTI-CODON-BINDING DOMAIN-CONTAINING PROTEIN"/>
    <property type="match status" value="1"/>
</dbReference>
<keyword evidence="4 5" id="KW-0687">Ribonucleoprotein</keyword>
<evidence type="ECO:0000256" key="2">
    <source>
        <dbReference type="ARBA" id="ARBA00022884"/>
    </source>
</evidence>
<feature type="region of interest" description="Disordered" evidence="6">
    <location>
        <begin position="189"/>
        <end position="212"/>
    </location>
</feature>
<dbReference type="Gene3D" id="2.170.120.20">
    <property type="entry name" value="Ribosomal protein L25, beta domain"/>
    <property type="match status" value="1"/>
</dbReference>
<keyword evidence="2 5" id="KW-0694">RNA-binding</keyword>
<dbReference type="EMBL" id="CP036425">
    <property type="protein sequence ID" value="QDU33632.1"/>
    <property type="molecule type" value="Genomic_DNA"/>
</dbReference>